<name>A0AAV2QPU3_MEGNR</name>
<evidence type="ECO:0000256" key="15">
    <source>
        <dbReference type="ARBA" id="ARBA00068105"/>
    </source>
</evidence>
<dbReference type="EMBL" id="CAXKWB010008944">
    <property type="protein sequence ID" value="CAL4093132.1"/>
    <property type="molecule type" value="Genomic_DNA"/>
</dbReference>
<gene>
    <name evidence="17" type="ORF">MNOR_LOCUS14731</name>
</gene>
<dbReference type="PANTHER" id="PTHR10889:SF3">
    <property type="entry name" value="DEOXYRIBOSE-PHOSPHATE ALDOLASE"/>
    <property type="match status" value="1"/>
</dbReference>
<comment type="subcellular location">
    <subcellularLocation>
        <location evidence="2">Cytoplasmic granule</location>
    </subcellularLocation>
    <subcellularLocation>
        <location evidence="1">Nucleus</location>
    </subcellularLocation>
</comment>
<dbReference type="GO" id="GO:0016052">
    <property type="term" value="P:carbohydrate catabolic process"/>
    <property type="evidence" value="ECO:0007669"/>
    <property type="project" value="TreeGrafter"/>
</dbReference>
<dbReference type="GO" id="GO:0009264">
    <property type="term" value="P:deoxyribonucleotide catabolic process"/>
    <property type="evidence" value="ECO:0007669"/>
    <property type="project" value="InterPro"/>
</dbReference>
<dbReference type="GO" id="GO:0005737">
    <property type="term" value="C:cytoplasm"/>
    <property type="evidence" value="ECO:0007669"/>
    <property type="project" value="InterPro"/>
</dbReference>
<evidence type="ECO:0000256" key="13">
    <source>
        <dbReference type="ARBA" id="ARBA00054733"/>
    </source>
</evidence>
<evidence type="ECO:0000256" key="2">
    <source>
        <dbReference type="ARBA" id="ARBA00004463"/>
    </source>
</evidence>
<dbReference type="Pfam" id="PF01791">
    <property type="entry name" value="DeoC"/>
    <property type="match status" value="1"/>
</dbReference>
<evidence type="ECO:0000313" key="18">
    <source>
        <dbReference type="Proteomes" id="UP001497623"/>
    </source>
</evidence>
<dbReference type="SUPFAM" id="SSF51569">
    <property type="entry name" value="Aldolase"/>
    <property type="match status" value="1"/>
</dbReference>
<evidence type="ECO:0000256" key="11">
    <source>
        <dbReference type="ARBA" id="ARBA00032755"/>
    </source>
</evidence>
<comment type="subunit">
    <text evidence="14">Interacts with YBX1.</text>
</comment>
<evidence type="ECO:0000256" key="6">
    <source>
        <dbReference type="ARBA" id="ARBA00022490"/>
    </source>
</evidence>
<sequence>MSDRNPGCELDLGWVNNTRINLPAVKRRAETLGTRRTVKKQWQAAWLLRAVTCIDLTTLSGDDTGANVQRLCHKAARPVRYDIMKGLGMEDAGLTCGAVCVYPARVVDAVRELKKLGADIPVASVATGFPSGQYHLKTRLEEIKLCVADGAKEIDIVINREMALNGNWQGLYDEIKAMREACGEAHMKTILAVGELGTLTNVYKASLVAMMAGSDFIKTSTGKEGVNAILPVGVVMCRAIREFHERTGHKIGFKPAGGIRAAKDVLVWLILIKEELGDDWLNNQMFRIGASGLLGDIERQLFHYVYGRYASGSEIPMA</sequence>
<evidence type="ECO:0000256" key="16">
    <source>
        <dbReference type="PIRSR" id="PIRSR001357-50"/>
    </source>
</evidence>
<keyword evidence="7" id="KW-0456">Lyase</keyword>
<reference evidence="17 18" key="1">
    <citation type="submission" date="2024-05" db="EMBL/GenBank/DDBJ databases">
        <authorList>
            <person name="Wallberg A."/>
        </authorList>
    </citation>
    <scope>NUCLEOTIDE SEQUENCE [LARGE SCALE GENOMIC DNA]</scope>
</reference>
<feature type="active site" description="Schiff-base intermediate with acetaldehyde" evidence="16">
    <location>
        <position position="218"/>
    </location>
</feature>
<dbReference type="EC" id="4.1.2.4" evidence="5"/>
<dbReference type="InterPro" id="IPR002915">
    <property type="entry name" value="DeoC/FbaB/LacD_aldolase"/>
</dbReference>
<evidence type="ECO:0000256" key="3">
    <source>
        <dbReference type="ARBA" id="ARBA00004816"/>
    </source>
</evidence>
<comment type="similarity">
    <text evidence="4">Belongs to the DeoC/FbaB aldolase family. DeoC type 2 subfamily.</text>
</comment>
<evidence type="ECO:0000256" key="14">
    <source>
        <dbReference type="ARBA" id="ARBA00061866"/>
    </source>
</evidence>
<keyword evidence="18" id="KW-1185">Reference proteome</keyword>
<evidence type="ECO:0000256" key="1">
    <source>
        <dbReference type="ARBA" id="ARBA00004123"/>
    </source>
</evidence>
<evidence type="ECO:0000256" key="10">
    <source>
        <dbReference type="ARBA" id="ARBA00031814"/>
    </source>
</evidence>
<protein>
    <recommendedName>
        <fullName evidence="15">Deoxyribose-phosphate aldolase</fullName>
        <ecNumber evidence="5">4.1.2.4</ecNumber>
    </recommendedName>
    <alternativeName>
        <fullName evidence="11">2-deoxy-D-ribose 5-phosphate aldolase</fullName>
    </alternativeName>
    <alternativeName>
        <fullName evidence="10">Phosphodeoxyriboaldolase</fullName>
    </alternativeName>
</protein>
<evidence type="ECO:0000256" key="12">
    <source>
        <dbReference type="ARBA" id="ARBA00048791"/>
    </source>
</evidence>
<keyword evidence="6" id="KW-0963">Cytoplasm</keyword>
<accession>A0AAV2QPU3</accession>
<evidence type="ECO:0000313" key="17">
    <source>
        <dbReference type="EMBL" id="CAL4093132.1"/>
    </source>
</evidence>
<evidence type="ECO:0000256" key="4">
    <source>
        <dbReference type="ARBA" id="ARBA00009473"/>
    </source>
</evidence>
<dbReference type="SMART" id="SM01133">
    <property type="entry name" value="DeoC"/>
    <property type="match status" value="1"/>
</dbReference>
<dbReference type="InterPro" id="IPR013785">
    <property type="entry name" value="Aldolase_TIM"/>
</dbReference>
<dbReference type="PIRSF" id="PIRSF001357">
    <property type="entry name" value="DeoC"/>
    <property type="match status" value="1"/>
</dbReference>
<comment type="catalytic activity">
    <reaction evidence="12">
        <text>2-deoxy-D-ribose 5-phosphate = D-glyceraldehyde 3-phosphate + acetaldehyde</text>
        <dbReference type="Rhea" id="RHEA:12821"/>
        <dbReference type="ChEBI" id="CHEBI:15343"/>
        <dbReference type="ChEBI" id="CHEBI:59776"/>
        <dbReference type="ChEBI" id="CHEBI:62877"/>
        <dbReference type="EC" id="4.1.2.4"/>
    </reaction>
</comment>
<dbReference type="GO" id="GO:0004139">
    <property type="term" value="F:deoxyribose-phosphate aldolase activity"/>
    <property type="evidence" value="ECO:0007669"/>
    <property type="project" value="UniProtKB-EC"/>
</dbReference>
<keyword evidence="8" id="KW-0539">Nucleus</keyword>
<keyword evidence="9 16" id="KW-0704">Schiff base</keyword>
<evidence type="ECO:0000256" key="5">
    <source>
        <dbReference type="ARBA" id="ARBA00012515"/>
    </source>
</evidence>
<evidence type="ECO:0000256" key="7">
    <source>
        <dbReference type="ARBA" id="ARBA00023239"/>
    </source>
</evidence>
<feature type="active site" description="Proton donor/acceptor" evidence="16">
    <location>
        <position position="254"/>
    </location>
</feature>
<comment type="pathway">
    <text evidence="3">Carbohydrate degradation; 2-deoxy-D-ribose 1-phosphate degradation; D-glyceraldehyde 3-phosphate and acetaldehyde from 2-deoxy-alpha-D-ribose 1-phosphate: step 2/2.</text>
</comment>
<dbReference type="Proteomes" id="UP001497623">
    <property type="component" value="Unassembled WGS sequence"/>
</dbReference>
<dbReference type="Gene3D" id="3.20.20.70">
    <property type="entry name" value="Aldolase class I"/>
    <property type="match status" value="1"/>
</dbReference>
<dbReference type="FunFam" id="3.20.20.70:FF:000103">
    <property type="entry name" value="Putative deoxyribose-phosphate aldolase"/>
    <property type="match status" value="1"/>
</dbReference>
<evidence type="ECO:0000256" key="8">
    <source>
        <dbReference type="ARBA" id="ARBA00023242"/>
    </source>
</evidence>
<dbReference type="PANTHER" id="PTHR10889">
    <property type="entry name" value="DEOXYRIBOSE-PHOSPHATE ALDOLASE"/>
    <property type="match status" value="1"/>
</dbReference>
<comment type="caution">
    <text evidence="17">The sequence shown here is derived from an EMBL/GenBank/DDBJ whole genome shotgun (WGS) entry which is preliminary data.</text>
</comment>
<dbReference type="NCBIfam" id="TIGR00126">
    <property type="entry name" value="deoC"/>
    <property type="match status" value="1"/>
</dbReference>
<dbReference type="CDD" id="cd00959">
    <property type="entry name" value="DeoC"/>
    <property type="match status" value="1"/>
</dbReference>
<evidence type="ECO:0000256" key="9">
    <source>
        <dbReference type="ARBA" id="ARBA00023270"/>
    </source>
</evidence>
<dbReference type="GO" id="GO:0005634">
    <property type="term" value="C:nucleus"/>
    <property type="evidence" value="ECO:0007669"/>
    <property type="project" value="UniProtKB-SubCell"/>
</dbReference>
<dbReference type="AlphaFoldDB" id="A0AAV2QPU3"/>
<proteinExistence type="inferred from homology"/>
<comment type="function">
    <text evidence="13">Catalyzes a reversible aldol reaction between acetaldehyde and D-glyceraldehyde 3-phosphate to generate 2-deoxy-D-ribose 5-phosphate. Participates in stress granule (SG) assembly. May allow ATP production from extracellular deoxyinosine in conditions of energy deprivation.</text>
</comment>
<dbReference type="InterPro" id="IPR011343">
    <property type="entry name" value="DeoC"/>
</dbReference>
<organism evidence="17 18">
    <name type="scientific">Meganyctiphanes norvegica</name>
    <name type="common">Northern krill</name>
    <name type="synonym">Thysanopoda norvegica</name>
    <dbReference type="NCBI Taxonomy" id="48144"/>
    <lineage>
        <taxon>Eukaryota</taxon>
        <taxon>Metazoa</taxon>
        <taxon>Ecdysozoa</taxon>
        <taxon>Arthropoda</taxon>
        <taxon>Crustacea</taxon>
        <taxon>Multicrustacea</taxon>
        <taxon>Malacostraca</taxon>
        <taxon>Eumalacostraca</taxon>
        <taxon>Eucarida</taxon>
        <taxon>Euphausiacea</taxon>
        <taxon>Euphausiidae</taxon>
        <taxon>Meganyctiphanes</taxon>
    </lineage>
</organism>